<evidence type="ECO:0000256" key="3">
    <source>
        <dbReference type="ARBA" id="ARBA00022989"/>
    </source>
</evidence>
<dbReference type="EMBL" id="CAEZXZ010000045">
    <property type="protein sequence ID" value="CAB4699399.1"/>
    <property type="molecule type" value="Genomic_DNA"/>
</dbReference>
<feature type="domain" description="Receptor ligand binding region" evidence="5">
    <location>
        <begin position="1"/>
        <end position="268"/>
    </location>
</feature>
<dbReference type="InterPro" id="IPR051010">
    <property type="entry name" value="BCAA_transport"/>
</dbReference>
<sequence>MISPANTSPALTTYEDNGLYWRVAPSDALQGAILASTAIDSGITKAAVIARQDAYGEGLEKAFSKNFTEAGGTITSELLYDPEATTFDAEVAEIKAGAPEAVVVVGFEESVKLLQEMIKQGVGPKDQQVYLVDGNISTEAYKEFPKNTMKGVIGTVPSGEADLTAFNEMLLTVDPALTDFTYGAQAYDATVVVALAANVAGCADGTAIAAALADVAGNGGEACTTYADCLALIQAGTEIDFNGVTGPLDFNQYGDPASATISINQYTGNDAFEEIGKVTAEVPLP</sequence>
<accession>A0A6J6PLD4</accession>
<organism evidence="6">
    <name type="scientific">freshwater metagenome</name>
    <dbReference type="NCBI Taxonomy" id="449393"/>
    <lineage>
        <taxon>unclassified sequences</taxon>
        <taxon>metagenomes</taxon>
        <taxon>ecological metagenomes</taxon>
    </lineage>
</organism>
<keyword evidence="2" id="KW-0812">Transmembrane</keyword>
<proteinExistence type="predicted"/>
<evidence type="ECO:0000256" key="4">
    <source>
        <dbReference type="ARBA" id="ARBA00023136"/>
    </source>
</evidence>
<keyword evidence="4" id="KW-0472">Membrane</keyword>
<evidence type="ECO:0000256" key="2">
    <source>
        <dbReference type="ARBA" id="ARBA00022692"/>
    </source>
</evidence>
<protein>
    <submittedName>
        <fullName evidence="6">Unannotated protein</fullName>
    </submittedName>
</protein>
<dbReference type="PANTHER" id="PTHR30483">
    <property type="entry name" value="LEUCINE-SPECIFIC-BINDING PROTEIN"/>
    <property type="match status" value="1"/>
</dbReference>
<dbReference type="GO" id="GO:0016020">
    <property type="term" value="C:membrane"/>
    <property type="evidence" value="ECO:0007669"/>
    <property type="project" value="UniProtKB-SubCell"/>
</dbReference>
<name>A0A6J6PLD4_9ZZZZ</name>
<evidence type="ECO:0000256" key="1">
    <source>
        <dbReference type="ARBA" id="ARBA00004370"/>
    </source>
</evidence>
<dbReference type="Gene3D" id="3.40.50.2300">
    <property type="match status" value="2"/>
</dbReference>
<gene>
    <name evidence="6" type="ORF">UFOPK2625_00433</name>
</gene>
<evidence type="ECO:0000259" key="5">
    <source>
        <dbReference type="Pfam" id="PF01094"/>
    </source>
</evidence>
<reference evidence="6" key="1">
    <citation type="submission" date="2020-05" db="EMBL/GenBank/DDBJ databases">
        <authorList>
            <person name="Chiriac C."/>
            <person name="Salcher M."/>
            <person name="Ghai R."/>
            <person name="Kavagutti S V."/>
        </authorList>
    </citation>
    <scope>NUCLEOTIDE SEQUENCE</scope>
</reference>
<dbReference type="Pfam" id="PF01094">
    <property type="entry name" value="ANF_receptor"/>
    <property type="match status" value="1"/>
</dbReference>
<keyword evidence="3" id="KW-1133">Transmembrane helix</keyword>
<dbReference type="SUPFAM" id="SSF53822">
    <property type="entry name" value="Periplasmic binding protein-like I"/>
    <property type="match status" value="1"/>
</dbReference>
<comment type="subcellular location">
    <subcellularLocation>
        <location evidence="1">Membrane</location>
    </subcellularLocation>
</comment>
<dbReference type="PANTHER" id="PTHR30483:SF6">
    <property type="entry name" value="PERIPLASMIC BINDING PROTEIN OF ABC TRANSPORTER FOR NATURAL AMINO ACIDS"/>
    <property type="match status" value="1"/>
</dbReference>
<evidence type="ECO:0000313" key="6">
    <source>
        <dbReference type="EMBL" id="CAB4699399.1"/>
    </source>
</evidence>
<dbReference type="InterPro" id="IPR001828">
    <property type="entry name" value="ANF_lig-bd_rcpt"/>
</dbReference>
<dbReference type="InterPro" id="IPR028082">
    <property type="entry name" value="Peripla_BP_I"/>
</dbReference>
<dbReference type="AlphaFoldDB" id="A0A6J6PLD4"/>